<dbReference type="InterPro" id="IPR050360">
    <property type="entry name" value="MFS_Sugar_Transporters"/>
</dbReference>
<organism evidence="8 9">
    <name type="scientific">Penicillium malachiteum</name>
    <dbReference type="NCBI Taxonomy" id="1324776"/>
    <lineage>
        <taxon>Eukaryota</taxon>
        <taxon>Fungi</taxon>
        <taxon>Dikarya</taxon>
        <taxon>Ascomycota</taxon>
        <taxon>Pezizomycotina</taxon>
        <taxon>Eurotiomycetes</taxon>
        <taxon>Eurotiomycetidae</taxon>
        <taxon>Eurotiales</taxon>
        <taxon>Aspergillaceae</taxon>
        <taxon>Penicillium</taxon>
    </lineage>
</organism>
<dbReference type="SUPFAM" id="SSF103473">
    <property type="entry name" value="MFS general substrate transporter"/>
    <property type="match status" value="1"/>
</dbReference>
<accession>A0AAD6HLQ1</accession>
<feature type="transmembrane region" description="Helical" evidence="6">
    <location>
        <begin position="312"/>
        <end position="331"/>
    </location>
</feature>
<dbReference type="FunFam" id="1.20.1250.20:FF:000078">
    <property type="entry name" value="MFS maltose transporter, putative"/>
    <property type="match status" value="1"/>
</dbReference>
<evidence type="ECO:0000256" key="2">
    <source>
        <dbReference type="ARBA" id="ARBA00010992"/>
    </source>
</evidence>
<dbReference type="PROSITE" id="PS50850">
    <property type="entry name" value="MFS"/>
    <property type="match status" value="1"/>
</dbReference>
<feature type="transmembrane region" description="Helical" evidence="6">
    <location>
        <begin position="191"/>
        <end position="208"/>
    </location>
</feature>
<evidence type="ECO:0000313" key="9">
    <source>
        <dbReference type="Proteomes" id="UP001215712"/>
    </source>
</evidence>
<feature type="transmembrane region" description="Helical" evidence="6">
    <location>
        <begin position="122"/>
        <end position="148"/>
    </location>
</feature>
<keyword evidence="5 6" id="KW-0472">Membrane</keyword>
<evidence type="ECO:0000256" key="5">
    <source>
        <dbReference type="ARBA" id="ARBA00023136"/>
    </source>
</evidence>
<dbReference type="PROSITE" id="PS00216">
    <property type="entry name" value="SUGAR_TRANSPORT_1"/>
    <property type="match status" value="1"/>
</dbReference>
<evidence type="ECO:0000259" key="7">
    <source>
        <dbReference type="PROSITE" id="PS50850"/>
    </source>
</evidence>
<dbReference type="AlphaFoldDB" id="A0AAD6HLQ1"/>
<reference evidence="8" key="1">
    <citation type="journal article" date="2023" name="IMA Fungus">
        <title>Comparative genomic study of the Penicillium genus elucidates a diverse pangenome and 15 lateral gene transfer events.</title>
        <authorList>
            <person name="Petersen C."/>
            <person name="Sorensen T."/>
            <person name="Nielsen M.R."/>
            <person name="Sondergaard T.E."/>
            <person name="Sorensen J.L."/>
            <person name="Fitzpatrick D.A."/>
            <person name="Frisvad J.C."/>
            <person name="Nielsen K.L."/>
        </authorList>
    </citation>
    <scope>NUCLEOTIDE SEQUENCE</scope>
    <source>
        <strain evidence="8">IBT 17514</strain>
    </source>
</reference>
<dbReference type="EMBL" id="JAQJAN010000006">
    <property type="protein sequence ID" value="KAJ5727086.1"/>
    <property type="molecule type" value="Genomic_DNA"/>
</dbReference>
<dbReference type="Gene3D" id="1.20.1250.20">
    <property type="entry name" value="MFS general substrate transporter like domains"/>
    <property type="match status" value="1"/>
</dbReference>
<reference evidence="8" key="2">
    <citation type="submission" date="2023-01" db="EMBL/GenBank/DDBJ databases">
        <authorList>
            <person name="Petersen C."/>
        </authorList>
    </citation>
    <scope>NUCLEOTIDE SEQUENCE</scope>
    <source>
        <strain evidence="8">IBT 17514</strain>
    </source>
</reference>
<feature type="transmembrane region" description="Helical" evidence="6">
    <location>
        <begin position="71"/>
        <end position="90"/>
    </location>
</feature>
<feature type="transmembrane region" description="Helical" evidence="6">
    <location>
        <begin position="366"/>
        <end position="386"/>
    </location>
</feature>
<dbReference type="Proteomes" id="UP001215712">
    <property type="component" value="Unassembled WGS sequence"/>
</dbReference>
<evidence type="ECO:0000256" key="3">
    <source>
        <dbReference type="ARBA" id="ARBA00022692"/>
    </source>
</evidence>
<dbReference type="PANTHER" id="PTHR48022:SF33">
    <property type="entry name" value="SUGAR PERMEASE, PUTATIVE (AFU_ORTHOLOGUE AFUA_6G12040)-RELATED"/>
    <property type="match status" value="1"/>
</dbReference>
<keyword evidence="3 6" id="KW-0812">Transmembrane</keyword>
<evidence type="ECO:0000256" key="6">
    <source>
        <dbReference type="SAM" id="Phobius"/>
    </source>
</evidence>
<dbReference type="InterPro" id="IPR005828">
    <property type="entry name" value="MFS_sugar_transport-like"/>
</dbReference>
<comment type="similarity">
    <text evidence="2">Belongs to the major facilitator superfamily. Sugar transporter (TC 2.A.1.1) family.</text>
</comment>
<sequence>MPAKPDTDHIELSEPEFLQLDRTVSFTSGILFGYDTIVNGAGISMPAFIIYFGKVDSSGSLYLPSLWTSLWTSMSALAQALAATGTGILADRIGRKWCGVIGGVVSMAGAAVQYTAETRSSLLGGKIVCGLGIGMTMAVGTTYASEVVPARLIPAVQKGLVMFILFMQGVAMGVIRSFVPNMAESAFRNVFAIQFGVAGLTIIAYALAPETPSFLIMHNRHEAAKKTMHLLYGDDCELEDRYAYLVQTITEENTRNAEQASYIECFQGCNLKRTLTMWFLFSAANVGGAAFLSQSIYFLITVGLPTVHIFDISIGGFALAIIIIMVAGIVMKRIAPNVVFFGGCCINFAFLLTIGCLYYASGMGRIWAIAVLMNVLISFQASLVQASGWSIAAELSTLRLRAKSMSLGMMAQTLSTWVFTFTVPYMYNVDSGNLGARTAFVFAGLSVLLILGAVTIVPDTRGLSPGDIDDLYEARVPIREFPKHRHGQSELA</sequence>
<feature type="transmembrane region" description="Helical" evidence="6">
    <location>
        <begin position="160"/>
        <end position="179"/>
    </location>
</feature>
<name>A0AAD6HLQ1_9EURO</name>
<protein>
    <recommendedName>
        <fullName evidence="7">Major facilitator superfamily (MFS) profile domain-containing protein</fullName>
    </recommendedName>
</protein>
<feature type="transmembrane region" description="Helical" evidence="6">
    <location>
        <begin position="439"/>
        <end position="457"/>
    </location>
</feature>
<keyword evidence="9" id="KW-1185">Reference proteome</keyword>
<proteinExistence type="inferred from homology"/>
<feature type="transmembrane region" description="Helical" evidence="6">
    <location>
        <begin position="338"/>
        <end position="360"/>
    </location>
</feature>
<dbReference type="GO" id="GO:0016020">
    <property type="term" value="C:membrane"/>
    <property type="evidence" value="ECO:0007669"/>
    <property type="project" value="UniProtKB-SubCell"/>
</dbReference>
<comment type="subcellular location">
    <subcellularLocation>
        <location evidence="1">Membrane</location>
        <topology evidence="1">Multi-pass membrane protein</topology>
    </subcellularLocation>
</comment>
<comment type="caution">
    <text evidence="8">The sequence shown here is derived from an EMBL/GenBank/DDBJ whole genome shotgun (WGS) entry which is preliminary data.</text>
</comment>
<evidence type="ECO:0000256" key="4">
    <source>
        <dbReference type="ARBA" id="ARBA00022989"/>
    </source>
</evidence>
<dbReference type="InterPro" id="IPR020846">
    <property type="entry name" value="MFS_dom"/>
</dbReference>
<dbReference type="InterPro" id="IPR036259">
    <property type="entry name" value="MFS_trans_sf"/>
</dbReference>
<gene>
    <name evidence="8" type="ORF">N7493_004906</name>
</gene>
<dbReference type="InterPro" id="IPR005829">
    <property type="entry name" value="Sugar_transporter_CS"/>
</dbReference>
<evidence type="ECO:0000256" key="1">
    <source>
        <dbReference type="ARBA" id="ARBA00004141"/>
    </source>
</evidence>
<keyword evidence="4 6" id="KW-1133">Transmembrane helix</keyword>
<dbReference type="GO" id="GO:0005351">
    <property type="term" value="F:carbohydrate:proton symporter activity"/>
    <property type="evidence" value="ECO:0007669"/>
    <property type="project" value="TreeGrafter"/>
</dbReference>
<dbReference type="PANTHER" id="PTHR48022">
    <property type="entry name" value="PLASTIDIC GLUCOSE TRANSPORTER 4"/>
    <property type="match status" value="1"/>
</dbReference>
<dbReference type="Pfam" id="PF00083">
    <property type="entry name" value="Sugar_tr"/>
    <property type="match status" value="1"/>
</dbReference>
<feature type="domain" description="Major facilitator superfamily (MFS) profile" evidence="7">
    <location>
        <begin position="21"/>
        <end position="461"/>
    </location>
</feature>
<feature type="transmembrane region" description="Helical" evidence="6">
    <location>
        <begin position="278"/>
        <end position="300"/>
    </location>
</feature>
<evidence type="ECO:0000313" key="8">
    <source>
        <dbReference type="EMBL" id="KAJ5727086.1"/>
    </source>
</evidence>
<feature type="transmembrane region" description="Helical" evidence="6">
    <location>
        <begin position="407"/>
        <end position="427"/>
    </location>
</feature>
<feature type="transmembrane region" description="Helical" evidence="6">
    <location>
        <begin position="31"/>
        <end position="51"/>
    </location>
</feature>